<feature type="region of interest" description="Disordered" evidence="1">
    <location>
        <begin position="49"/>
        <end position="90"/>
    </location>
</feature>
<feature type="compositionally biased region" description="Basic and acidic residues" evidence="1">
    <location>
        <begin position="49"/>
        <end position="73"/>
    </location>
</feature>
<reference evidence="2" key="1">
    <citation type="journal article" date="2019" name="bioRxiv">
        <title>The Genome of the Zebra Mussel, Dreissena polymorpha: A Resource for Invasive Species Research.</title>
        <authorList>
            <person name="McCartney M.A."/>
            <person name="Auch B."/>
            <person name="Kono T."/>
            <person name="Mallez S."/>
            <person name="Zhang Y."/>
            <person name="Obille A."/>
            <person name="Becker A."/>
            <person name="Abrahante J.E."/>
            <person name="Garbe J."/>
            <person name="Badalamenti J.P."/>
            <person name="Herman A."/>
            <person name="Mangelson H."/>
            <person name="Liachko I."/>
            <person name="Sullivan S."/>
            <person name="Sone E.D."/>
            <person name="Koren S."/>
            <person name="Silverstein K.A.T."/>
            <person name="Beckman K.B."/>
            <person name="Gohl D.M."/>
        </authorList>
    </citation>
    <scope>NUCLEOTIDE SEQUENCE</scope>
    <source>
        <strain evidence="2">Duluth1</strain>
        <tissue evidence="2">Whole animal</tissue>
    </source>
</reference>
<sequence>MKVHAVTGKGNNTIMTSHVSCYCDTCMKGECCLSTQCTEVSLVVHDKKDQENMHVDPNKIHVDHTNENEHDEILEGPSMTENENEIPKDR</sequence>
<keyword evidence="3" id="KW-1185">Reference proteome</keyword>
<evidence type="ECO:0000313" key="2">
    <source>
        <dbReference type="EMBL" id="KAH3873081.1"/>
    </source>
</evidence>
<gene>
    <name evidence="2" type="ORF">DPMN_036307</name>
</gene>
<accession>A0A9D4MBA5</accession>
<comment type="caution">
    <text evidence="2">The sequence shown here is derived from an EMBL/GenBank/DDBJ whole genome shotgun (WGS) entry which is preliminary data.</text>
</comment>
<dbReference type="AlphaFoldDB" id="A0A9D4MBA5"/>
<reference evidence="2" key="2">
    <citation type="submission" date="2020-11" db="EMBL/GenBank/DDBJ databases">
        <authorList>
            <person name="McCartney M.A."/>
            <person name="Auch B."/>
            <person name="Kono T."/>
            <person name="Mallez S."/>
            <person name="Becker A."/>
            <person name="Gohl D.M."/>
            <person name="Silverstein K.A.T."/>
            <person name="Koren S."/>
            <person name="Bechman K.B."/>
            <person name="Herman A."/>
            <person name="Abrahante J.E."/>
            <person name="Garbe J."/>
        </authorList>
    </citation>
    <scope>NUCLEOTIDE SEQUENCE</scope>
    <source>
        <strain evidence="2">Duluth1</strain>
        <tissue evidence="2">Whole animal</tissue>
    </source>
</reference>
<evidence type="ECO:0000313" key="3">
    <source>
        <dbReference type="Proteomes" id="UP000828390"/>
    </source>
</evidence>
<evidence type="ECO:0000256" key="1">
    <source>
        <dbReference type="SAM" id="MobiDB-lite"/>
    </source>
</evidence>
<dbReference type="EMBL" id="JAIWYP010000002">
    <property type="protein sequence ID" value="KAH3873081.1"/>
    <property type="molecule type" value="Genomic_DNA"/>
</dbReference>
<protein>
    <submittedName>
        <fullName evidence="2">Uncharacterized protein</fullName>
    </submittedName>
</protein>
<organism evidence="2 3">
    <name type="scientific">Dreissena polymorpha</name>
    <name type="common">Zebra mussel</name>
    <name type="synonym">Mytilus polymorpha</name>
    <dbReference type="NCBI Taxonomy" id="45954"/>
    <lineage>
        <taxon>Eukaryota</taxon>
        <taxon>Metazoa</taxon>
        <taxon>Spiralia</taxon>
        <taxon>Lophotrochozoa</taxon>
        <taxon>Mollusca</taxon>
        <taxon>Bivalvia</taxon>
        <taxon>Autobranchia</taxon>
        <taxon>Heteroconchia</taxon>
        <taxon>Euheterodonta</taxon>
        <taxon>Imparidentia</taxon>
        <taxon>Neoheterodontei</taxon>
        <taxon>Myida</taxon>
        <taxon>Dreissenoidea</taxon>
        <taxon>Dreissenidae</taxon>
        <taxon>Dreissena</taxon>
    </lineage>
</organism>
<proteinExistence type="predicted"/>
<dbReference type="Proteomes" id="UP000828390">
    <property type="component" value="Unassembled WGS sequence"/>
</dbReference>
<name>A0A9D4MBA5_DREPO</name>